<dbReference type="Proteomes" id="UP000015104">
    <property type="component" value="Unassembled WGS sequence"/>
</dbReference>
<feature type="compositionally biased region" description="Basic residues" evidence="6">
    <location>
        <begin position="846"/>
        <end position="857"/>
    </location>
</feature>
<dbReference type="CDD" id="cd06548">
    <property type="entry name" value="GH18_chitinase"/>
    <property type="match status" value="1"/>
</dbReference>
<feature type="region of interest" description="Disordered" evidence="6">
    <location>
        <begin position="795"/>
        <end position="891"/>
    </location>
</feature>
<dbReference type="InterPro" id="IPR017853">
    <property type="entry name" value="GH"/>
</dbReference>
<dbReference type="STRING" id="32264.T1KLX8"/>
<dbReference type="SUPFAM" id="SSF54556">
    <property type="entry name" value="Chitinase insertion domain"/>
    <property type="match status" value="1"/>
</dbReference>
<dbReference type="InterPro" id="IPR044925">
    <property type="entry name" value="His-Me_finger_sf"/>
</dbReference>
<keyword evidence="4" id="KW-1015">Disulfide bond</keyword>
<keyword evidence="3 5" id="KW-0326">Glycosidase</keyword>
<dbReference type="PROSITE" id="PS51910">
    <property type="entry name" value="GH18_2"/>
    <property type="match status" value="1"/>
</dbReference>
<dbReference type="Gene3D" id="3.20.20.80">
    <property type="entry name" value="Glycosidases"/>
    <property type="match status" value="1"/>
</dbReference>
<evidence type="ECO:0000256" key="4">
    <source>
        <dbReference type="PROSITE-ProRule" id="PRU00261"/>
    </source>
</evidence>
<dbReference type="PANTHER" id="PTHR46073:SF4">
    <property type="entry name" value="GH18 DOMAIN-CONTAINING PROTEIN"/>
    <property type="match status" value="1"/>
</dbReference>
<evidence type="ECO:0000313" key="10">
    <source>
        <dbReference type="EnsemblMetazoa" id="tetur14g04050.1"/>
    </source>
</evidence>
<dbReference type="SMART" id="SM00473">
    <property type="entry name" value="PAN_AP"/>
    <property type="match status" value="2"/>
</dbReference>
<dbReference type="SMART" id="SM00270">
    <property type="entry name" value="ChtBD1"/>
    <property type="match status" value="3"/>
</dbReference>
<reference evidence="10" key="2">
    <citation type="submission" date="2015-06" db="UniProtKB">
        <authorList>
            <consortium name="EnsemblMetazoa"/>
        </authorList>
    </citation>
    <scope>IDENTIFICATION</scope>
</reference>
<evidence type="ECO:0000259" key="8">
    <source>
        <dbReference type="PROSITE" id="PS50948"/>
    </source>
</evidence>
<dbReference type="Pfam" id="PF00024">
    <property type="entry name" value="PAN_1"/>
    <property type="match status" value="2"/>
</dbReference>
<dbReference type="EMBL" id="CAEY01000213">
    <property type="status" value="NOT_ANNOTATED_CDS"/>
    <property type="molecule type" value="Genomic_DNA"/>
</dbReference>
<dbReference type="InterPro" id="IPR011583">
    <property type="entry name" value="Chitinase_II/V-like_cat"/>
</dbReference>
<dbReference type="GO" id="GO:0004568">
    <property type="term" value="F:chitinase activity"/>
    <property type="evidence" value="ECO:0007669"/>
    <property type="project" value="UniProtKB-ARBA"/>
</dbReference>
<dbReference type="Pfam" id="PF00704">
    <property type="entry name" value="Glyco_hydro_18"/>
    <property type="match status" value="1"/>
</dbReference>
<evidence type="ECO:0000256" key="6">
    <source>
        <dbReference type="SAM" id="MobiDB-lite"/>
    </source>
</evidence>
<dbReference type="SUPFAM" id="SSF51445">
    <property type="entry name" value="(Trans)glycosidases"/>
    <property type="match status" value="1"/>
</dbReference>
<dbReference type="GO" id="GO:0046872">
    <property type="term" value="F:metal ion binding"/>
    <property type="evidence" value="ECO:0007669"/>
    <property type="project" value="InterPro"/>
</dbReference>
<dbReference type="InterPro" id="IPR001604">
    <property type="entry name" value="Endo_G_ENPP1-like_dom"/>
</dbReference>
<dbReference type="SMART" id="SM00477">
    <property type="entry name" value="NUC"/>
    <property type="match status" value="1"/>
</dbReference>
<dbReference type="EnsemblMetazoa" id="tetur14g04050.1">
    <property type="protein sequence ID" value="tetur14g04050.1"/>
    <property type="gene ID" value="tetur14g04050"/>
</dbReference>
<evidence type="ECO:0000256" key="5">
    <source>
        <dbReference type="RuleBase" id="RU000489"/>
    </source>
</evidence>
<dbReference type="Pfam" id="PF01223">
    <property type="entry name" value="Endonuclease_NS"/>
    <property type="match status" value="1"/>
</dbReference>
<sequence length="1900" mass="212949">MYIFSLQRTEHERTDCDDGHRYFCCPGPPLKPVKAEEQRCWWSSCQLKFWENRGCRADLEFKSSQPCPEGDLFECCETKERKQEEDIEPITGGSFENFVKYLLLKSHDFIATPTQLKCTQLDPDKSIIMQVGDDDGVRICDLCPNLPFLYLKDIFLDRIPSNTTSNVDFQDCFGLCEANSRCLSLSYDQESLKCYMFNSTVGIFTSDSNWKTILMSQPSGVLESWLYIRHTSISGHYHKIDQQTSFRDCLRACQLDKLCNHASYNLQSFECKMYSSVKTIDYIDLNYGWLTAFNLTDIPSEKLDVSWRFTRDENDLDKLASNTTLDNTCSGKHNETHSAYFSKDCFTSGAVGCDSITGCKKCYYPEATDELFSYKLQICPDSVMAKASRIADQVINRMVTCLSKDKCLGIGVNGLDESTEEILPELLTKEYQTRYMLRYPEKNIGLHRFLLRNDFLPDFDLMKSEMTQYYNEMSRGNLEDCLEEININDKITKISYSSITKICKVASDQVSMHNKPKQGLIAMVKHPDIWSNSAYYAAIYGIGLDKLKARWEIKSCEPDCEEKCSSYCSNELKDWCIFYTLTYEYGEAECHFYEYDDTLTLQAANVILYKKISTLDFNLESLDKLNFFQSDDIYGCFENSLNGGSTASVELKKTKNGVSLRRKRNIFKKIGNAFKKIGKGFVDGIKNTAKTIIDSGKGLVKAAGKFIKGDIKGAADAAMKIPIVKDIKTIGEAAGSLFKGDFKSFKKKGAEFLQSGTFDLLSMAIPGGGIAGKGLSIASKAIANTGKISKNAAKTGVKKLKTKDKITKDRSKSDQSKSKSKGEDNKKKDKDRDAEQRGSQCDVKNKHTKRATKRKRPGKDCDDDDKGNGACPRPVSNVHGPNLDPIIPSTTNDCRNRKVNAKCDFECEPGYEEVEPTITCKNIGKNKLDWMPKPECKLKDCAKTNQVLISLTTPKNKLGAVGTSKHVVVYSVLFNKRRKLPIWSIALHQSNVWQHKSYNEFFFKSRENRFKKYPCPSLVAYQANDLDYKDSGWHKGHLTPANIARWSHKATLSSNLYINAAPQDGRTNSGLWTQLEAHVQCFGKRKRIIVATGICHSSIGKTNTGGIDVPACFWKMLCYKDESSTEVVVGFIAENSKLNNKHDHAKRANVSLTPVSQARVLRMFKGRNPWISTIMELNKGREATIGADATVWLPVNPIACERARSLKDDEAAAWVAAFTKAESKLMRGKNTHSGKIKRESPPLDRGCHPDEFSETLSLIGLATSGSGIDVDRDTDTSRIVAENGDGSIKVAVQSCGKRIIGYYTSWGKRPITGIMMQRLTHVIFAFLEISSDGRVFIGSPDRKNSKDVDEELDRAKSRLEHLMSLRKIYPHVKVLFAVGGWENSQYFSKIAASSSMRNTFMTSIVKLISEWGFDGVDLDWEYPVTGGANEGMPADKMNYVILMKELRGLLDALADEVKRNDKYLISFAGAAGQWTLDPGFDLPGLLKYADFVNIMTYDYFGAWASKWGAYTGPPAPLYFGMPSRFSGKTNAAWTVKYYTCKTKLPHKLNMGVPFYGRYWKNVGDPVDGSDGMWRLAKAVNGKFEGDFVPWYKIESEYSTSNGYNVKFHEKSKTPYAWNPSTKIFLGFENQESLKYKVEYAVHKNVGGLMVWAIDLDDRNLTLLDIVSKAPLCKNTDPNKFDFICSPIDEKRWWTSEDGEDKAGLCGKSAPLYKGYYPVCDPDDPGYSCCGKFGYCGTGPDYCNCPTCKDFGKDPRKILEGAIKPSVPVTWYLLNDPDGKRGRCGRKIEKISGIYPTCNPDDDNSHCCSNGGYCGSTAEHCKCPGCIDFRKNPAYKYGPKMWWTLEDGASLGGSCGPKAPKINGKEAGCDPDSPTHKCCSPHGWCGAGPDFCACKGCKTYS</sequence>
<dbReference type="eggNOG" id="KOG2806">
    <property type="taxonomic scope" value="Eukaryota"/>
</dbReference>
<dbReference type="InterPro" id="IPR001002">
    <property type="entry name" value="Chitin-bd_1"/>
</dbReference>
<evidence type="ECO:0000256" key="1">
    <source>
        <dbReference type="ARBA" id="ARBA00022669"/>
    </source>
</evidence>
<evidence type="ECO:0008006" key="12">
    <source>
        <dbReference type="Google" id="ProtNLM"/>
    </source>
</evidence>
<feature type="compositionally biased region" description="Basic and acidic residues" evidence="6">
    <location>
        <begin position="803"/>
        <end position="836"/>
    </location>
</feature>
<keyword evidence="1 4" id="KW-0147">Chitin-binding</keyword>
<dbReference type="GO" id="GO:0005975">
    <property type="term" value="P:carbohydrate metabolic process"/>
    <property type="evidence" value="ECO:0007669"/>
    <property type="project" value="InterPro"/>
</dbReference>
<protein>
    <recommendedName>
        <fullName evidence="12">Chitinase</fullName>
    </recommendedName>
</protein>
<dbReference type="InterPro" id="IPR036861">
    <property type="entry name" value="Endochitinase-like_sf"/>
</dbReference>
<accession>T1KLX8</accession>
<dbReference type="GO" id="GO:0003676">
    <property type="term" value="F:nucleic acid binding"/>
    <property type="evidence" value="ECO:0007669"/>
    <property type="project" value="InterPro"/>
</dbReference>
<dbReference type="PANTHER" id="PTHR46073">
    <property type="entry name" value="CHITINASE"/>
    <property type="match status" value="1"/>
</dbReference>
<dbReference type="Gene3D" id="3.10.50.10">
    <property type="match status" value="1"/>
</dbReference>
<dbReference type="InterPro" id="IPR029070">
    <property type="entry name" value="Chitinase_insertion_sf"/>
</dbReference>
<name>T1KLX8_TETUR</name>
<dbReference type="PROSITE" id="PS50941">
    <property type="entry name" value="CHIT_BIND_I_2"/>
    <property type="match status" value="1"/>
</dbReference>
<dbReference type="SMART" id="SM00892">
    <property type="entry name" value="Endonuclease_NS"/>
    <property type="match status" value="1"/>
</dbReference>
<feature type="domain" description="Apple" evidence="8">
    <location>
        <begin position="143"/>
        <end position="208"/>
    </location>
</feature>
<dbReference type="Gene3D" id="3.40.570.10">
    <property type="entry name" value="Extracellular Endonuclease, subunit A"/>
    <property type="match status" value="1"/>
</dbReference>
<evidence type="ECO:0000259" key="7">
    <source>
        <dbReference type="PROSITE" id="PS50941"/>
    </source>
</evidence>
<dbReference type="GO" id="GO:0008061">
    <property type="term" value="F:chitin binding"/>
    <property type="evidence" value="ECO:0007669"/>
    <property type="project" value="UniProtKB-UniRule"/>
</dbReference>
<dbReference type="PROSITE" id="PS01095">
    <property type="entry name" value="GH18_1"/>
    <property type="match status" value="1"/>
</dbReference>
<keyword evidence="2 5" id="KW-0378">Hydrolase</keyword>
<dbReference type="InterPro" id="IPR001579">
    <property type="entry name" value="Glyco_hydro_18_chit_AS"/>
</dbReference>
<reference evidence="11" key="1">
    <citation type="submission" date="2011-08" db="EMBL/GenBank/DDBJ databases">
        <authorList>
            <person name="Rombauts S."/>
        </authorList>
    </citation>
    <scope>NUCLEOTIDE SEQUENCE</scope>
    <source>
        <strain evidence="11">London</strain>
    </source>
</reference>
<evidence type="ECO:0000256" key="2">
    <source>
        <dbReference type="ARBA" id="ARBA00022801"/>
    </source>
</evidence>
<dbReference type="InterPro" id="IPR003609">
    <property type="entry name" value="Pan_app"/>
</dbReference>
<evidence type="ECO:0000256" key="3">
    <source>
        <dbReference type="ARBA" id="ARBA00023295"/>
    </source>
</evidence>
<proteinExistence type="predicted"/>
<dbReference type="InterPro" id="IPR001223">
    <property type="entry name" value="Glyco_hydro18_cat"/>
</dbReference>
<keyword evidence="11" id="KW-1185">Reference proteome</keyword>
<organism evidence="10 11">
    <name type="scientific">Tetranychus urticae</name>
    <name type="common">Two-spotted spider mite</name>
    <dbReference type="NCBI Taxonomy" id="32264"/>
    <lineage>
        <taxon>Eukaryota</taxon>
        <taxon>Metazoa</taxon>
        <taxon>Ecdysozoa</taxon>
        <taxon>Arthropoda</taxon>
        <taxon>Chelicerata</taxon>
        <taxon>Arachnida</taxon>
        <taxon>Acari</taxon>
        <taxon>Acariformes</taxon>
        <taxon>Trombidiformes</taxon>
        <taxon>Prostigmata</taxon>
        <taxon>Eleutherengona</taxon>
        <taxon>Raphignathae</taxon>
        <taxon>Tetranychoidea</taxon>
        <taxon>Tetranychidae</taxon>
        <taxon>Tetranychus</taxon>
    </lineage>
</organism>
<dbReference type="InterPro" id="IPR020821">
    <property type="entry name" value="ENPP1-3/EXOG-like_nuc-like"/>
</dbReference>
<comment type="caution">
    <text evidence="4">Lacks conserved residue(s) required for the propagation of feature annotation.</text>
</comment>
<dbReference type="InterPro" id="IPR044929">
    <property type="entry name" value="DNA/RNA_non-sp_Endonuclease_sf"/>
</dbReference>
<feature type="domain" description="GH18" evidence="9">
    <location>
        <begin position="1297"/>
        <end position="1673"/>
    </location>
</feature>
<dbReference type="Gene3D" id="3.30.60.10">
    <property type="entry name" value="Endochitinase-like"/>
    <property type="match status" value="1"/>
</dbReference>
<dbReference type="GO" id="GO:0006032">
    <property type="term" value="P:chitin catabolic process"/>
    <property type="evidence" value="ECO:0007669"/>
    <property type="project" value="UniProtKB-ARBA"/>
</dbReference>
<dbReference type="HOGENOM" id="CLU_002095_0_0_1"/>
<dbReference type="SUPFAM" id="SSF54060">
    <property type="entry name" value="His-Me finger endonucleases"/>
    <property type="match status" value="1"/>
</dbReference>
<dbReference type="CDD" id="cd10909">
    <property type="entry name" value="ChtBD1_GH18_2"/>
    <property type="match status" value="3"/>
</dbReference>
<evidence type="ECO:0000313" key="11">
    <source>
        <dbReference type="Proteomes" id="UP000015104"/>
    </source>
</evidence>
<evidence type="ECO:0000259" key="9">
    <source>
        <dbReference type="PROSITE" id="PS51910"/>
    </source>
</evidence>
<dbReference type="PROSITE" id="PS50948">
    <property type="entry name" value="PAN"/>
    <property type="match status" value="1"/>
</dbReference>
<feature type="disulfide bond" evidence="4">
    <location>
        <begin position="1877"/>
        <end position="1891"/>
    </location>
</feature>
<feature type="domain" description="Chitin-binding type-1" evidence="7">
    <location>
        <begin position="1851"/>
        <end position="1900"/>
    </location>
</feature>
<dbReference type="SMART" id="SM00636">
    <property type="entry name" value="Glyco_18"/>
    <property type="match status" value="1"/>
</dbReference>